<dbReference type="GO" id="GO:0046872">
    <property type="term" value="F:metal ion binding"/>
    <property type="evidence" value="ECO:0007669"/>
    <property type="project" value="UniProtKB-KW"/>
</dbReference>
<evidence type="ECO:0000256" key="3">
    <source>
        <dbReference type="ARBA" id="ARBA00023002"/>
    </source>
</evidence>
<dbReference type="PANTHER" id="PTHR10543:SF89">
    <property type="entry name" value="CAROTENOID 9,10(9',10')-CLEAVAGE DIOXYGENASE 1"/>
    <property type="match status" value="1"/>
</dbReference>
<evidence type="ECO:0000313" key="7">
    <source>
        <dbReference type="Proteomes" id="UP001204953"/>
    </source>
</evidence>
<keyword evidence="4 5" id="KW-0408">Iron</keyword>
<dbReference type="EMBL" id="JAMZMM010000539">
    <property type="protein sequence ID" value="MCP2732289.1"/>
    <property type="molecule type" value="Genomic_DNA"/>
</dbReference>
<feature type="binding site" evidence="5">
    <location>
        <position position="287"/>
    </location>
    <ligand>
        <name>Fe cation</name>
        <dbReference type="ChEBI" id="CHEBI:24875"/>
        <note>catalytic</note>
    </ligand>
</feature>
<dbReference type="RefSeq" id="WP_254015012.1">
    <property type="nucleotide sequence ID" value="NZ_JAMZMM010000539.1"/>
</dbReference>
<protein>
    <submittedName>
        <fullName evidence="6">Carotenoid oxygenase family protein</fullName>
    </submittedName>
</protein>
<accession>A0AAE3GXI1</accession>
<comment type="similarity">
    <text evidence="1">Belongs to the carotenoid oxygenase family.</text>
</comment>
<name>A0AAE3GXI1_9CYAN</name>
<sequence>MLPIQQFTRSSIGEFEAKISGTWPEEISGYIFIAAPYHKAGERHLFGGTGVIIRWDLTPANGSVKVNCQPLKTWDSYWQNILPITWEQIAFFPAKLSLFGIAEPANTGVVNMDGRLIFAADAGRYWEVDPVTLETITPVGYFDEHIISVPLSLFPMVTNTAHPLYDPENKLLISCELKSIPNPGQLFTDMISSVYINIWDGKGTLKHWQLDGTTLDGSPHTVIVTEEVVMIPDMPFQMGLTKLMGLNLPAAKAYPNTQLYIVDRNNLKEENYTVPSRLVTFPGQSFHFLCNYRHQNGNINMVAVQQPTVSLTEAIEPTDVNHFTGERFSPEYWGIPWMFTFQPGVLQKVVIRETELISNQTFIHPGWYTTTLYTADSREQFTPEGYSAIYQIYAGYYREFISRRHYLEFRDHPNRVVSDKKLPKHNLPGILACIPTNLNWDELTEKIQAEYQNNPDIKLPDLGKDLLDFYVYPDGYIQDSIQFIPQGKGYIMTTVFADKLSEAWLFAADNLKNGPIAKLSLPEEVCFGFTLHSEYFDKITPAPRQYRVNRLQCALRSLVSVPFEFFSGRKDKVLNR</sequence>
<evidence type="ECO:0000313" key="6">
    <source>
        <dbReference type="EMBL" id="MCP2732289.1"/>
    </source>
</evidence>
<reference evidence="6" key="1">
    <citation type="submission" date="2022-06" db="EMBL/GenBank/DDBJ databases">
        <title>New cyanobacteria of genus Symplocastrum in benthos of Lake Baikal.</title>
        <authorList>
            <person name="Sorokovikova E."/>
            <person name="Tikhonova I."/>
            <person name="Krasnopeev A."/>
            <person name="Evseev P."/>
            <person name="Gladkikh A."/>
            <person name="Belykh O."/>
        </authorList>
    </citation>
    <scope>NUCLEOTIDE SEQUENCE</scope>
    <source>
        <strain evidence="6">BBK-W-15</strain>
    </source>
</reference>
<dbReference type="GO" id="GO:0016121">
    <property type="term" value="P:carotene catabolic process"/>
    <property type="evidence" value="ECO:0007669"/>
    <property type="project" value="TreeGrafter"/>
</dbReference>
<keyword evidence="7" id="KW-1185">Reference proteome</keyword>
<organism evidence="6 7">
    <name type="scientific">Limnofasciculus baicalensis BBK-W-15</name>
    <dbReference type="NCBI Taxonomy" id="2699891"/>
    <lineage>
        <taxon>Bacteria</taxon>
        <taxon>Bacillati</taxon>
        <taxon>Cyanobacteriota</taxon>
        <taxon>Cyanophyceae</taxon>
        <taxon>Coleofasciculales</taxon>
        <taxon>Coleofasciculaceae</taxon>
        <taxon>Limnofasciculus</taxon>
        <taxon>Limnofasciculus baicalensis</taxon>
    </lineage>
</organism>
<comment type="cofactor">
    <cofactor evidence="5">
        <name>Fe(2+)</name>
        <dbReference type="ChEBI" id="CHEBI:29033"/>
    </cofactor>
    <text evidence="5">Binds 1 Fe(2+) ion per subunit.</text>
</comment>
<evidence type="ECO:0000256" key="2">
    <source>
        <dbReference type="ARBA" id="ARBA00022723"/>
    </source>
</evidence>
<dbReference type="GO" id="GO:0010436">
    <property type="term" value="F:carotenoid dioxygenase activity"/>
    <property type="evidence" value="ECO:0007669"/>
    <property type="project" value="TreeGrafter"/>
</dbReference>
<feature type="binding site" evidence="5">
    <location>
        <position position="220"/>
    </location>
    <ligand>
        <name>Fe cation</name>
        <dbReference type="ChEBI" id="CHEBI:24875"/>
        <note>catalytic</note>
    </ligand>
</feature>
<feature type="binding site" evidence="5">
    <location>
        <position position="162"/>
    </location>
    <ligand>
        <name>Fe cation</name>
        <dbReference type="ChEBI" id="CHEBI:24875"/>
        <note>catalytic</note>
    </ligand>
</feature>
<dbReference type="Proteomes" id="UP001204953">
    <property type="component" value="Unassembled WGS sequence"/>
</dbReference>
<gene>
    <name evidence="6" type="ORF">NJ959_28045</name>
</gene>
<comment type="caution">
    <text evidence="6">The sequence shown here is derived from an EMBL/GenBank/DDBJ whole genome shotgun (WGS) entry which is preliminary data.</text>
</comment>
<proteinExistence type="inferred from homology"/>
<keyword evidence="3" id="KW-0560">Oxidoreductase</keyword>
<dbReference type="AlphaFoldDB" id="A0AAE3GXI1"/>
<evidence type="ECO:0000256" key="4">
    <source>
        <dbReference type="ARBA" id="ARBA00023004"/>
    </source>
</evidence>
<evidence type="ECO:0000256" key="1">
    <source>
        <dbReference type="ARBA" id="ARBA00006787"/>
    </source>
</evidence>
<evidence type="ECO:0000256" key="5">
    <source>
        <dbReference type="PIRSR" id="PIRSR604294-1"/>
    </source>
</evidence>
<dbReference type="Pfam" id="PF03055">
    <property type="entry name" value="RPE65"/>
    <property type="match status" value="1"/>
</dbReference>
<dbReference type="InterPro" id="IPR004294">
    <property type="entry name" value="Carotenoid_Oase"/>
</dbReference>
<keyword evidence="2 5" id="KW-0479">Metal-binding</keyword>
<dbReference type="PANTHER" id="PTHR10543">
    <property type="entry name" value="BETA-CAROTENE DIOXYGENASE"/>
    <property type="match status" value="1"/>
</dbReference>